<keyword evidence="3 5" id="KW-0863">Zinc-finger</keyword>
<feature type="compositionally biased region" description="Basic and acidic residues" evidence="7">
    <location>
        <begin position="447"/>
        <end position="463"/>
    </location>
</feature>
<evidence type="ECO:0000256" key="3">
    <source>
        <dbReference type="ARBA" id="ARBA00022771"/>
    </source>
</evidence>
<dbReference type="GO" id="GO:0006355">
    <property type="term" value="P:regulation of DNA-templated transcription"/>
    <property type="evidence" value="ECO:0007669"/>
    <property type="project" value="UniProtKB-UniRule"/>
</dbReference>
<evidence type="ECO:0000256" key="6">
    <source>
        <dbReference type="RuleBase" id="RU367018"/>
    </source>
</evidence>
<comment type="subcellular location">
    <subcellularLocation>
        <location evidence="6">Nucleus</location>
    </subcellularLocation>
</comment>
<accession>A0A2I4EPU0</accession>
<dbReference type="GO" id="GO:0005634">
    <property type="term" value="C:nucleus"/>
    <property type="evidence" value="ECO:0007669"/>
    <property type="project" value="UniProtKB-SubCell"/>
</dbReference>
<dbReference type="PANTHER" id="PTHR31669">
    <property type="entry name" value="PROTEIN FAR1-RELATED SEQUENCE 10-RELATED"/>
    <property type="match status" value="1"/>
</dbReference>
<dbReference type="RefSeq" id="XP_018821417.2">
    <property type="nucleotide sequence ID" value="XM_018965872.2"/>
</dbReference>
<dbReference type="PANTHER" id="PTHR31669:SF283">
    <property type="entry name" value="PROTEIN FAR1-RELATED SEQUENCE"/>
    <property type="match status" value="1"/>
</dbReference>
<name>A0A2I4EPU0_JUGRE</name>
<dbReference type="SMART" id="SM00575">
    <property type="entry name" value="ZnF_PMZ"/>
    <property type="match status" value="1"/>
</dbReference>
<dbReference type="InterPro" id="IPR018289">
    <property type="entry name" value="MULE_transposase_dom"/>
</dbReference>
<dbReference type="AlphaFoldDB" id="A0A2I4EPU0"/>
<organism evidence="9 10">
    <name type="scientific">Juglans regia</name>
    <name type="common">English walnut</name>
    <dbReference type="NCBI Taxonomy" id="51240"/>
    <lineage>
        <taxon>Eukaryota</taxon>
        <taxon>Viridiplantae</taxon>
        <taxon>Streptophyta</taxon>
        <taxon>Embryophyta</taxon>
        <taxon>Tracheophyta</taxon>
        <taxon>Spermatophyta</taxon>
        <taxon>Magnoliopsida</taxon>
        <taxon>eudicotyledons</taxon>
        <taxon>Gunneridae</taxon>
        <taxon>Pentapetalae</taxon>
        <taxon>rosids</taxon>
        <taxon>fabids</taxon>
        <taxon>Fagales</taxon>
        <taxon>Juglandaceae</taxon>
        <taxon>Juglans</taxon>
    </lineage>
</organism>
<keyword evidence="4 6" id="KW-0862">Zinc</keyword>
<dbReference type="STRING" id="51240.A0A2I4EPU0"/>
<comment type="similarity">
    <text evidence="1 6">Belongs to the FHY3/FAR1 family.</text>
</comment>
<dbReference type="Proteomes" id="UP000235220">
    <property type="component" value="Chromosome 9"/>
</dbReference>
<dbReference type="GO" id="GO:0008270">
    <property type="term" value="F:zinc ion binding"/>
    <property type="evidence" value="ECO:0007669"/>
    <property type="project" value="UniProtKB-UniRule"/>
</dbReference>
<dbReference type="KEGG" id="jre:108991564"/>
<protein>
    <recommendedName>
        <fullName evidence="6">Protein FAR1-RELATED SEQUENCE</fullName>
    </recommendedName>
</protein>
<evidence type="ECO:0000256" key="7">
    <source>
        <dbReference type="SAM" id="MobiDB-lite"/>
    </source>
</evidence>
<dbReference type="PROSITE" id="PS50966">
    <property type="entry name" value="ZF_SWIM"/>
    <property type="match status" value="1"/>
</dbReference>
<evidence type="ECO:0000256" key="1">
    <source>
        <dbReference type="ARBA" id="ARBA00005889"/>
    </source>
</evidence>
<gene>
    <name evidence="10" type="primary">LOC108991564</name>
</gene>
<keyword evidence="6" id="KW-0539">Nucleus</keyword>
<reference evidence="10" key="1">
    <citation type="submission" date="2025-08" db="UniProtKB">
        <authorList>
            <consortium name="RefSeq"/>
        </authorList>
    </citation>
    <scope>IDENTIFICATION</scope>
    <source>
        <tissue evidence="10">Leaves</tissue>
    </source>
</reference>
<evidence type="ECO:0000313" key="10">
    <source>
        <dbReference type="RefSeq" id="XP_018821417.2"/>
    </source>
</evidence>
<proteinExistence type="inferred from homology"/>
<evidence type="ECO:0000256" key="2">
    <source>
        <dbReference type="ARBA" id="ARBA00022723"/>
    </source>
</evidence>
<evidence type="ECO:0000256" key="5">
    <source>
        <dbReference type="PROSITE-ProRule" id="PRU00325"/>
    </source>
</evidence>
<dbReference type="InterPro" id="IPR006564">
    <property type="entry name" value="Znf_PMZ"/>
</dbReference>
<dbReference type="Pfam" id="PF04434">
    <property type="entry name" value="SWIM"/>
    <property type="match status" value="1"/>
</dbReference>
<dbReference type="InParanoid" id="A0A2I4EPU0"/>
<feature type="region of interest" description="Disordered" evidence="7">
    <location>
        <begin position="439"/>
        <end position="464"/>
    </location>
</feature>
<evidence type="ECO:0000313" key="9">
    <source>
        <dbReference type="Proteomes" id="UP000235220"/>
    </source>
</evidence>
<feature type="domain" description="SWIM-type" evidence="8">
    <location>
        <begin position="263"/>
        <end position="301"/>
    </location>
</feature>
<dbReference type="InterPro" id="IPR031052">
    <property type="entry name" value="FHY3/FAR1"/>
</dbReference>
<comment type="function">
    <text evidence="6">Putative transcription activator involved in regulating light control of development.</text>
</comment>
<dbReference type="OrthoDB" id="2422440at2759"/>
<keyword evidence="2 6" id="KW-0479">Metal-binding</keyword>
<dbReference type="InterPro" id="IPR007527">
    <property type="entry name" value="Znf_SWIM"/>
</dbReference>
<dbReference type="GeneID" id="108991564"/>
<evidence type="ECO:0000256" key="4">
    <source>
        <dbReference type="ARBA" id="ARBA00022833"/>
    </source>
</evidence>
<evidence type="ECO:0000259" key="8">
    <source>
        <dbReference type="PROSITE" id="PS50966"/>
    </source>
</evidence>
<keyword evidence="9" id="KW-1185">Reference proteome</keyword>
<dbReference type="Pfam" id="PF10551">
    <property type="entry name" value="MULE"/>
    <property type="match status" value="1"/>
</dbReference>
<sequence>MDIDDEGRLKNVFWADPHSRATYQDFGDVVTFDTTYLTNRYRMPFAPFVGVNHHGQSIFLGAGLISSEDTETFVWLFETWLQCMDGIASKAIITDQNRAMKNAIAIVFPKTRHRFCLWHILKKVPEKLGSYSSYKTGMKNALMKCVYDTQLVDEFEKCWDQLINTYNLHANAWLQSLYVEHEHWIENENLADFQSFNATIPCISRSPIEKRFQELYTNAKFKEVQQQVHDIIDLNPKLHKSDGAVKTYMVEDEVCLEEFTKLVTHFVDFSDKDAVAKCSCGLFEMRGILCRHILAVFRCNDIKFLPEIYSLDRWRKDIKRRYTLIHSSYDGGDQRADASRYSNLLNICYQMITHAAGSQEHTEDARTKLYAMIELYRANQEPPSMTQIGSNIDSMVKDTTVDGSREVRSPRVVRGKGRPPSLRRASRMEIDMRKAKAKTKKVQANGKRKERDGGHTEVVDRGDTPIVEAIPERESVAVDVIGTEPRETVMQSQESLSGS</sequence>